<gene>
    <name evidence="3" type="ORF">ED208_04370</name>
</gene>
<dbReference type="InParanoid" id="A0A3N0VM03"/>
<sequence>MEKPMNRNTLNLGLAVLVAALAGGAWYAQKQKDAAKPTLTGIAAEGLSSASVQWPDAPEIKLVKQGGQWQLSAPVSARADRFEVLNFSNLATTEVKETLSPEGLDLKQLGLDPPERVLTLNDQRIEFGATDPIESRRYVKLGDKVMLIDDPVSAAFDRDYQDLVAKELFAADEELVGIALPSLSLRKGEDGNWQAEPASAAATPAALAKLAEGWKAASAMWNEAGGEEPQGQRLRFTLKDGAQREFVLVGTEPQFSLYSPTAKVRYQLSKALADELLQLPKPAEPPVGKSPEAPKS</sequence>
<evidence type="ECO:0000313" key="4">
    <source>
        <dbReference type="Proteomes" id="UP000282106"/>
    </source>
</evidence>
<evidence type="ECO:0000313" key="3">
    <source>
        <dbReference type="EMBL" id="ROH93764.1"/>
    </source>
</evidence>
<protein>
    <submittedName>
        <fullName evidence="3">DUF4340 domain-containing protein</fullName>
    </submittedName>
</protein>
<reference evidence="3 4" key="1">
    <citation type="submission" date="2018-10" db="EMBL/GenBank/DDBJ databases">
        <authorList>
            <person name="Chen W.-M."/>
        </authorList>
    </citation>
    <scope>NUCLEOTIDE SEQUENCE [LARGE SCALE GENOMIC DNA]</scope>
    <source>
        <strain evidence="3 4">THS-13</strain>
    </source>
</reference>
<keyword evidence="4" id="KW-1185">Reference proteome</keyword>
<dbReference type="InterPro" id="IPR025641">
    <property type="entry name" value="DUF4340"/>
</dbReference>
<dbReference type="AlphaFoldDB" id="A0A3N0VM03"/>
<dbReference type="Proteomes" id="UP000282106">
    <property type="component" value="Unassembled WGS sequence"/>
</dbReference>
<proteinExistence type="predicted"/>
<comment type="caution">
    <text evidence="3">The sequence shown here is derived from an EMBL/GenBank/DDBJ whole genome shotgun (WGS) entry which is preliminary data.</text>
</comment>
<evidence type="ECO:0000256" key="1">
    <source>
        <dbReference type="SAM" id="MobiDB-lite"/>
    </source>
</evidence>
<accession>A0A3N0VM03</accession>
<name>A0A3N0VM03_9GAMM</name>
<feature type="region of interest" description="Disordered" evidence="1">
    <location>
        <begin position="277"/>
        <end position="296"/>
    </location>
</feature>
<dbReference type="EMBL" id="RJVO01000001">
    <property type="protein sequence ID" value="ROH93764.1"/>
    <property type="molecule type" value="Genomic_DNA"/>
</dbReference>
<feature type="domain" description="DUF4340" evidence="2">
    <location>
        <begin position="69"/>
        <end position="203"/>
    </location>
</feature>
<organism evidence="3 4">
    <name type="scientific">Stagnimonas aquatica</name>
    <dbReference type="NCBI Taxonomy" id="2689987"/>
    <lineage>
        <taxon>Bacteria</taxon>
        <taxon>Pseudomonadati</taxon>
        <taxon>Pseudomonadota</taxon>
        <taxon>Gammaproteobacteria</taxon>
        <taxon>Nevskiales</taxon>
        <taxon>Nevskiaceae</taxon>
        <taxon>Stagnimonas</taxon>
    </lineage>
</organism>
<evidence type="ECO:0000259" key="2">
    <source>
        <dbReference type="Pfam" id="PF14238"/>
    </source>
</evidence>
<dbReference type="Pfam" id="PF14238">
    <property type="entry name" value="DUF4340"/>
    <property type="match status" value="1"/>
</dbReference>